<evidence type="ECO:0000259" key="5">
    <source>
        <dbReference type="PROSITE" id="PS50089"/>
    </source>
</evidence>
<sequence>MKMFQNNVYEKELKKAMFADQQQLKTRLISKLRKPSMKHDYNKKKLGIFELDRKFKEENLRCIICQDYFQKFTLTFCGHSFCYLCIFEHLLKSHKCPSCFTTIKGLQFIYCKIIDGFIQSQVVISSEKNNALYLSRKKDLKAWKAKKKIQTFNVGDLVDILDTEHIWCVGRILNVRQKKKENYILVHYQGWNKIYDECISIHSPRLSPIGLFTNRKDILLYQPTLNENTMSNYIRRIEHQQNQELGLLNYLILQQQNQGQNFIMAIESADRNTLSSLLSLVIYIREMSNNQNS</sequence>
<evidence type="ECO:0000256" key="2">
    <source>
        <dbReference type="ARBA" id="ARBA00022771"/>
    </source>
</evidence>
<dbReference type="PROSITE" id="PS00518">
    <property type="entry name" value="ZF_RING_1"/>
    <property type="match status" value="1"/>
</dbReference>
<dbReference type="EMBL" id="CAJJDP010000030">
    <property type="protein sequence ID" value="CAD8155417.1"/>
    <property type="molecule type" value="Genomic_DNA"/>
</dbReference>
<dbReference type="PROSITE" id="PS50089">
    <property type="entry name" value="ZF_RING_2"/>
    <property type="match status" value="1"/>
</dbReference>
<dbReference type="OrthoDB" id="161570at2759"/>
<dbReference type="InterPro" id="IPR017907">
    <property type="entry name" value="Znf_RING_CS"/>
</dbReference>
<feature type="domain" description="RING-type" evidence="5">
    <location>
        <begin position="62"/>
        <end position="99"/>
    </location>
</feature>
<keyword evidence="3" id="KW-0862">Zinc</keyword>
<evidence type="ECO:0000313" key="6">
    <source>
        <dbReference type="EMBL" id="CAD8155417.1"/>
    </source>
</evidence>
<dbReference type="AlphaFoldDB" id="A0A8S1TV85"/>
<dbReference type="OMA" id="CYLCIFE"/>
<gene>
    <name evidence="6" type="ORF">POCTA_138.1.T0300292</name>
</gene>
<dbReference type="PANTHER" id="PTHR44080">
    <property type="entry name" value="E3 UBIQUITIN-PROTEIN LIGASE COP1"/>
    <property type="match status" value="1"/>
</dbReference>
<keyword evidence="1" id="KW-0479">Metal-binding</keyword>
<organism evidence="6 7">
    <name type="scientific">Paramecium octaurelia</name>
    <dbReference type="NCBI Taxonomy" id="43137"/>
    <lineage>
        <taxon>Eukaryota</taxon>
        <taxon>Sar</taxon>
        <taxon>Alveolata</taxon>
        <taxon>Ciliophora</taxon>
        <taxon>Intramacronucleata</taxon>
        <taxon>Oligohymenophorea</taxon>
        <taxon>Peniculida</taxon>
        <taxon>Parameciidae</taxon>
        <taxon>Paramecium</taxon>
    </lineage>
</organism>
<dbReference type="GO" id="GO:0005634">
    <property type="term" value="C:nucleus"/>
    <property type="evidence" value="ECO:0007669"/>
    <property type="project" value="InterPro"/>
</dbReference>
<dbReference type="Proteomes" id="UP000683925">
    <property type="component" value="Unassembled WGS sequence"/>
</dbReference>
<dbReference type="SMART" id="SM00184">
    <property type="entry name" value="RING"/>
    <property type="match status" value="1"/>
</dbReference>
<protein>
    <recommendedName>
        <fullName evidence="5">RING-type domain-containing protein</fullName>
    </recommendedName>
</protein>
<dbReference type="Pfam" id="PF13923">
    <property type="entry name" value="zf-C3HC4_2"/>
    <property type="match status" value="1"/>
</dbReference>
<dbReference type="GO" id="GO:0008270">
    <property type="term" value="F:zinc ion binding"/>
    <property type="evidence" value="ECO:0007669"/>
    <property type="project" value="UniProtKB-KW"/>
</dbReference>
<dbReference type="InterPro" id="IPR001841">
    <property type="entry name" value="Znf_RING"/>
</dbReference>
<keyword evidence="7" id="KW-1185">Reference proteome</keyword>
<name>A0A8S1TV85_PAROT</name>
<dbReference type="Pfam" id="PF02820">
    <property type="entry name" value="MBT"/>
    <property type="match status" value="1"/>
</dbReference>
<reference evidence="6" key="1">
    <citation type="submission" date="2021-01" db="EMBL/GenBank/DDBJ databases">
        <authorList>
            <consortium name="Genoscope - CEA"/>
            <person name="William W."/>
        </authorList>
    </citation>
    <scope>NUCLEOTIDE SEQUENCE</scope>
</reference>
<accession>A0A8S1TV85</accession>
<evidence type="ECO:0000256" key="3">
    <source>
        <dbReference type="ARBA" id="ARBA00022833"/>
    </source>
</evidence>
<evidence type="ECO:0000256" key="1">
    <source>
        <dbReference type="ARBA" id="ARBA00022723"/>
    </source>
</evidence>
<evidence type="ECO:0000256" key="4">
    <source>
        <dbReference type="PROSITE-ProRule" id="PRU00175"/>
    </source>
</evidence>
<comment type="caution">
    <text evidence="6">The sequence shown here is derived from an EMBL/GenBank/DDBJ whole genome shotgun (WGS) entry which is preliminary data.</text>
</comment>
<dbReference type="CDD" id="cd20104">
    <property type="entry name" value="MBT_PHF20L1-like"/>
    <property type="match status" value="1"/>
</dbReference>
<dbReference type="PANTHER" id="PTHR44080:SF6">
    <property type="entry name" value="CHROMOSOME UNDETERMINED SCAFFOLD_30, WHOLE GENOME SHOTGUN SEQUENCE"/>
    <property type="match status" value="1"/>
</dbReference>
<dbReference type="InterPro" id="IPR042755">
    <property type="entry name" value="COP1"/>
</dbReference>
<keyword evidence="2 4" id="KW-0863">Zinc-finger</keyword>
<proteinExistence type="predicted"/>
<evidence type="ECO:0000313" key="7">
    <source>
        <dbReference type="Proteomes" id="UP000683925"/>
    </source>
</evidence>
<dbReference type="InterPro" id="IPR004092">
    <property type="entry name" value="Mbt"/>
</dbReference>
<dbReference type="GO" id="GO:0061630">
    <property type="term" value="F:ubiquitin protein ligase activity"/>
    <property type="evidence" value="ECO:0007669"/>
    <property type="project" value="InterPro"/>
</dbReference>
<dbReference type="GO" id="GO:0006355">
    <property type="term" value="P:regulation of DNA-templated transcription"/>
    <property type="evidence" value="ECO:0007669"/>
    <property type="project" value="InterPro"/>
</dbReference>